<sequence length="87" mass="9403">MATRLITRPNRSGPAAWARIACTSGRMSPPPRPCTTRNAIRLSTDHTAAHSTDPVRNTVSAPIHTRLEPKRSISHPIVGITAAIDSR</sequence>
<protein>
    <submittedName>
        <fullName evidence="1">Uncharacterized protein</fullName>
    </submittedName>
</protein>
<reference evidence="2" key="1">
    <citation type="submission" date="2016-02" db="EMBL/GenBank/DDBJ databases">
        <authorList>
            <person name="Wibberg D."/>
        </authorList>
    </citation>
    <scope>NUCLEOTIDE SEQUENCE [LARGE SCALE GENOMIC DNA]</scope>
</reference>
<dbReference type="Proteomes" id="UP000199013">
    <property type="component" value="Unassembled WGS sequence"/>
</dbReference>
<evidence type="ECO:0000313" key="1">
    <source>
        <dbReference type="EMBL" id="SBW22970.1"/>
    </source>
</evidence>
<accession>A0A1C3NZL2</accession>
<keyword evidence="2" id="KW-1185">Reference proteome</keyword>
<evidence type="ECO:0000313" key="2">
    <source>
        <dbReference type="Proteomes" id="UP000199013"/>
    </source>
</evidence>
<proteinExistence type="predicted"/>
<name>A0A1C3NZL2_9ACTN</name>
<gene>
    <name evidence="1" type="ORF">FDG2_3375</name>
</gene>
<dbReference type="AlphaFoldDB" id="A0A1C3NZL2"/>
<organism evidence="1 2">
    <name type="scientific">Candidatus Protofrankia californiensis</name>
    <dbReference type="NCBI Taxonomy" id="1839754"/>
    <lineage>
        <taxon>Bacteria</taxon>
        <taxon>Bacillati</taxon>
        <taxon>Actinomycetota</taxon>
        <taxon>Actinomycetes</taxon>
        <taxon>Frankiales</taxon>
        <taxon>Frankiaceae</taxon>
        <taxon>Protofrankia</taxon>
    </lineage>
</organism>
<dbReference type="EMBL" id="FLUV01001413">
    <property type="protein sequence ID" value="SBW22970.1"/>
    <property type="molecule type" value="Genomic_DNA"/>
</dbReference>